<dbReference type="AlphaFoldDB" id="A0A235BYY7"/>
<comment type="caution">
    <text evidence="2">The sequence shown here is derived from an EMBL/GenBank/DDBJ whole genome shotgun (WGS) entry which is preliminary data.</text>
</comment>
<accession>A0A235BYY7</accession>
<name>A0A235BYY7_UNCW3</name>
<organism evidence="2 3">
    <name type="scientific">candidate division WOR-3 bacterium JGI_Cruoil_03_44_89</name>
    <dbReference type="NCBI Taxonomy" id="1973748"/>
    <lineage>
        <taxon>Bacteria</taxon>
        <taxon>Bacteria division WOR-3</taxon>
    </lineage>
</organism>
<evidence type="ECO:0000313" key="2">
    <source>
        <dbReference type="EMBL" id="OYD17481.1"/>
    </source>
</evidence>
<gene>
    <name evidence="2" type="ORF">CH333_00900</name>
</gene>
<proteinExistence type="predicted"/>
<reference evidence="2 3" key="1">
    <citation type="submission" date="2017-07" db="EMBL/GenBank/DDBJ databases">
        <title>Recovery of genomes from metagenomes via a dereplication, aggregation, and scoring strategy.</title>
        <authorList>
            <person name="Sieber C.M."/>
            <person name="Probst A.J."/>
            <person name="Sharrar A."/>
            <person name="Thomas B.C."/>
            <person name="Hess M."/>
            <person name="Tringe S.G."/>
            <person name="Banfield J.F."/>
        </authorList>
    </citation>
    <scope>NUCLEOTIDE SEQUENCE [LARGE SCALE GENOMIC DNA]</scope>
    <source>
        <strain evidence="2">JGI_Cruoil_03_44_89</strain>
    </source>
</reference>
<evidence type="ECO:0000259" key="1">
    <source>
        <dbReference type="Pfam" id="PF21570"/>
    </source>
</evidence>
<feature type="domain" description="Arginine dihydrolase ArgZ/ArgE-like C-terminal second subdomain" evidence="1">
    <location>
        <begin position="55"/>
        <end position="117"/>
    </location>
</feature>
<dbReference type="Proteomes" id="UP000215215">
    <property type="component" value="Unassembled WGS sequence"/>
</dbReference>
<dbReference type="EMBL" id="NOZQ01000015">
    <property type="protein sequence ID" value="OYD17481.1"/>
    <property type="molecule type" value="Genomic_DNA"/>
</dbReference>
<protein>
    <recommendedName>
        <fullName evidence="1">Arginine dihydrolase ArgZ/ArgE-like C-terminal second subdomain domain-containing protein</fullName>
    </recommendedName>
</protein>
<sequence length="308" mass="33878">MKEPDLTKLKRISIRDRKSKVNISHLARSVKREDSLCDFIDSLPDILQAKDLKCLARELIEIKAGGGKVLWMMGGHVVKCGLSPIIIDLMKEGFVDFVAMNGGASIHDFELAVFGETSEDVKEGLDKGMFGVARETAALMNSAISDGCGIGESLCEKVEEVLGEFREKSILWQAYKMGICVTVHTAIGADIIHQHPEMDGSAFGEASFSDFKRLMGFLPLLEGGAVVNLGSAVILPEVFLKALNASRNLTGLPKKFTRANFDMMPTYREIKNVVERTGEGKEFILVGRHEVLIPLFSVIIKCMNERKG</sequence>
<evidence type="ECO:0000313" key="3">
    <source>
        <dbReference type="Proteomes" id="UP000215215"/>
    </source>
</evidence>
<dbReference type="InterPro" id="IPR048963">
    <property type="entry name" value="ArgZ/ArgE-like_C_2nd"/>
</dbReference>
<dbReference type="Pfam" id="PF21570">
    <property type="entry name" value="ArgZ-like_C_2nd"/>
    <property type="match status" value="1"/>
</dbReference>
<dbReference type="Gene3D" id="3.40.50.10690">
    <property type="entry name" value="putative lor/sdh protein like domains"/>
    <property type="match status" value="1"/>
</dbReference>